<name>A0ACB7SZD6_HYAAI</name>
<sequence length="114" mass="12009">MAGGDDASIYYPQGSSATPTAPPDGSFMPARSSSRGRSRSRRRAGSRKPGNTNASRSRSRSRSQTMKRATWADTIKGSGGATSTGTRNTAAKKKTIGTVSETYGEDEMAEPSED</sequence>
<gene>
    <name evidence="1" type="ORF">HPB50_026411</name>
</gene>
<proteinExistence type="predicted"/>
<comment type="caution">
    <text evidence="1">The sequence shown here is derived from an EMBL/GenBank/DDBJ whole genome shotgun (WGS) entry which is preliminary data.</text>
</comment>
<dbReference type="Proteomes" id="UP000821845">
    <property type="component" value="Chromosome 2"/>
</dbReference>
<accession>A0ACB7SZD6</accession>
<evidence type="ECO:0000313" key="2">
    <source>
        <dbReference type="Proteomes" id="UP000821845"/>
    </source>
</evidence>
<protein>
    <submittedName>
        <fullName evidence="1">Uncharacterized protein</fullName>
    </submittedName>
</protein>
<keyword evidence="2" id="KW-1185">Reference proteome</keyword>
<organism evidence="1 2">
    <name type="scientific">Hyalomma asiaticum</name>
    <name type="common">Tick</name>
    <dbReference type="NCBI Taxonomy" id="266040"/>
    <lineage>
        <taxon>Eukaryota</taxon>
        <taxon>Metazoa</taxon>
        <taxon>Ecdysozoa</taxon>
        <taxon>Arthropoda</taxon>
        <taxon>Chelicerata</taxon>
        <taxon>Arachnida</taxon>
        <taxon>Acari</taxon>
        <taxon>Parasitiformes</taxon>
        <taxon>Ixodida</taxon>
        <taxon>Ixodoidea</taxon>
        <taxon>Ixodidae</taxon>
        <taxon>Hyalomminae</taxon>
        <taxon>Hyalomma</taxon>
    </lineage>
</organism>
<reference evidence="1" key="1">
    <citation type="submission" date="2020-05" db="EMBL/GenBank/DDBJ databases">
        <title>Large-scale comparative analyses of tick genomes elucidate their genetic diversity and vector capacities.</title>
        <authorList>
            <person name="Jia N."/>
            <person name="Wang J."/>
            <person name="Shi W."/>
            <person name="Du L."/>
            <person name="Sun Y."/>
            <person name="Zhan W."/>
            <person name="Jiang J."/>
            <person name="Wang Q."/>
            <person name="Zhang B."/>
            <person name="Ji P."/>
            <person name="Sakyi L.B."/>
            <person name="Cui X."/>
            <person name="Yuan T."/>
            <person name="Jiang B."/>
            <person name="Yang W."/>
            <person name="Lam T.T.-Y."/>
            <person name="Chang Q."/>
            <person name="Ding S."/>
            <person name="Wang X."/>
            <person name="Zhu J."/>
            <person name="Ruan X."/>
            <person name="Zhao L."/>
            <person name="Wei J."/>
            <person name="Que T."/>
            <person name="Du C."/>
            <person name="Cheng J."/>
            <person name="Dai P."/>
            <person name="Han X."/>
            <person name="Huang E."/>
            <person name="Gao Y."/>
            <person name="Liu J."/>
            <person name="Shao H."/>
            <person name="Ye R."/>
            <person name="Li L."/>
            <person name="Wei W."/>
            <person name="Wang X."/>
            <person name="Wang C."/>
            <person name="Yang T."/>
            <person name="Huo Q."/>
            <person name="Li W."/>
            <person name="Guo W."/>
            <person name="Chen H."/>
            <person name="Zhou L."/>
            <person name="Ni X."/>
            <person name="Tian J."/>
            <person name="Zhou Y."/>
            <person name="Sheng Y."/>
            <person name="Liu T."/>
            <person name="Pan Y."/>
            <person name="Xia L."/>
            <person name="Li J."/>
            <person name="Zhao F."/>
            <person name="Cao W."/>
        </authorList>
    </citation>
    <scope>NUCLEOTIDE SEQUENCE</scope>
    <source>
        <strain evidence="1">Hyas-2018</strain>
    </source>
</reference>
<evidence type="ECO:0000313" key="1">
    <source>
        <dbReference type="EMBL" id="KAH6940243.1"/>
    </source>
</evidence>
<dbReference type="EMBL" id="CM023482">
    <property type="protein sequence ID" value="KAH6940243.1"/>
    <property type="molecule type" value="Genomic_DNA"/>
</dbReference>